<sequence>MEGYCALFAKCSNGGQKSRPTMAITISDGKLHNNKMVNKFVGFTANIIIGGALLSAHIISHYHGVFLLVTEIFQRFELGVGDVAVSNSLNLPCDIDDVRFNFFAGKPVPITDSDAVDCISGVSVCSTEV</sequence>
<evidence type="ECO:0000313" key="3">
    <source>
        <dbReference type="Proteomes" id="UP000078200"/>
    </source>
</evidence>
<dbReference type="Proteomes" id="UP000078200">
    <property type="component" value="Unassembled WGS sequence"/>
</dbReference>
<evidence type="ECO:0000313" key="2">
    <source>
        <dbReference type="EnsemblMetazoa" id="GAUT009368-PA"/>
    </source>
</evidence>
<keyword evidence="3" id="KW-1185">Reference proteome</keyword>
<evidence type="ECO:0000256" key="1">
    <source>
        <dbReference type="SAM" id="Phobius"/>
    </source>
</evidence>
<organism evidence="2 3">
    <name type="scientific">Glossina austeni</name>
    <name type="common">Savannah tsetse fly</name>
    <dbReference type="NCBI Taxonomy" id="7395"/>
    <lineage>
        <taxon>Eukaryota</taxon>
        <taxon>Metazoa</taxon>
        <taxon>Ecdysozoa</taxon>
        <taxon>Arthropoda</taxon>
        <taxon>Hexapoda</taxon>
        <taxon>Insecta</taxon>
        <taxon>Pterygota</taxon>
        <taxon>Neoptera</taxon>
        <taxon>Endopterygota</taxon>
        <taxon>Diptera</taxon>
        <taxon>Brachycera</taxon>
        <taxon>Muscomorpha</taxon>
        <taxon>Hippoboscoidea</taxon>
        <taxon>Glossinidae</taxon>
        <taxon>Glossina</taxon>
    </lineage>
</organism>
<keyword evidence="1" id="KW-0472">Membrane</keyword>
<proteinExistence type="predicted"/>
<name>A0A1A9UMG1_GLOAU</name>
<reference evidence="2" key="1">
    <citation type="submission" date="2020-05" db="UniProtKB">
        <authorList>
            <consortium name="EnsemblMetazoa"/>
        </authorList>
    </citation>
    <scope>IDENTIFICATION</scope>
    <source>
        <strain evidence="2">TTRI</strain>
    </source>
</reference>
<keyword evidence="1" id="KW-1133">Transmembrane helix</keyword>
<dbReference type="VEuPathDB" id="VectorBase:GAUT009368"/>
<accession>A0A1A9UMG1</accession>
<dbReference type="AlphaFoldDB" id="A0A1A9UMG1"/>
<feature type="transmembrane region" description="Helical" evidence="1">
    <location>
        <begin position="40"/>
        <end position="59"/>
    </location>
</feature>
<dbReference type="EnsemblMetazoa" id="GAUT009368-RA">
    <property type="protein sequence ID" value="GAUT009368-PA"/>
    <property type="gene ID" value="GAUT009368"/>
</dbReference>
<keyword evidence="1" id="KW-0812">Transmembrane</keyword>
<protein>
    <submittedName>
        <fullName evidence="2">Uncharacterized protein</fullName>
    </submittedName>
</protein>